<gene>
    <name evidence="1" type="ORF">D0Z00_003133</name>
</gene>
<comment type="caution">
    <text evidence="1">The sequence shown here is derived from an EMBL/GenBank/DDBJ whole genome shotgun (WGS) entry which is preliminary data.</text>
</comment>
<dbReference type="EMBL" id="QVQA01000123">
    <property type="protein sequence ID" value="KAF5095473.1"/>
    <property type="molecule type" value="Genomic_DNA"/>
</dbReference>
<sequence length="1181" mass="132368">MSNSSSSKENGSTNALTETSSGTINSLNFKKPANVSVITKTSRSIASSSHLRNKHNYSSTNGNPIKQISLSSYFNPFFKASQKGAPGTGQSRNDIAKNLAAAQDLISSQQQKEHQLVDENMKLHNDRAALDLEIIKLQKSLSQIEEELKKKDAQIEKLEYSSDLLQDKARQEAELRIKDLEQEHSEIIAKLEEQFKVELFNELERARTQQEQQLTQERDLLQQEFSRKEAQLKELLEAERKEHHDSMSEYKSSFKEKYRALKEKRNELQLTVDTLQNDRNKYRDGYETLEAEMKSVRSELRRYQTETESSSNGYQDKIKQLEAQLREQHESMLDFELTYETMKKEHAGSKEKLLKAEAARRKLHNQLQDLKGNIRVYCRVRPLLATESAAAPVKLVYPDEDEEGQRLQIALPNVGGIPSLENPDIASQNKIYSFKFDRVFNPRVTNETLFEDVSQLVQSALDGYNVCMFAYGQTGSGKTFTMSSPTNGIIPLAIRQIFTTASELAETGWSYEFHGEFLEIYNEKIIDLLGKSSSLDDQDVQSSSNNPSGSKTNSKYEIRHDPVKRSTKVLGLTSVRLENYAQAARLLQQAGRNRSVAATQMNERSSRSHSVFVLRLSGSNALTGKRHDGVLNLIDLAGSERLAHSQASGDRLHGSPMGEVRPQRSHSLVESQKTLTQGFTSNATVTNTNDTTLPAKADTTITRDPQSVTLARRNTCSGVVRRAPSTQALNVASSTVNHTATTNPTRQHASLFPSNPRKLAPRSQACQPSQPTLNTLHKQNLHNPSVAAVSHAQNPPLKAKTSSLFAQPPARKPVSLFPDTSICQQRPSDANKGLSLNPRDNCHQAVINSDSEDDDLSTDDDNDNLEDTRSCRSSQISTGFSQTNHPSTTSIVRGFGPSQVSISVRSSAHLPSTNMTTNESLTKARPNQITKEKMFFIESSSSPESEKNNSLTSSFSLAKAEPLPPPKINSLFGEPKVRLEKRSLNVLNEADSEDNDDFDSDDFFDSDEDEFDDDSAWDSVDDESDNSASMSGDHAFERIESRPRLLNRPSLLSSMFLNKLPEEQSVKVPCATSDQYTHVSKSMTTPAVGATTTKYDVDLHSPRTTRRNMLACELSDSVRRNLLCERKQLNNVNRGKIQRRHTSVDMVGLSKYQQQQQQQQRLPEDDWNGLNFDFDYHARGW</sequence>
<keyword evidence="2" id="KW-1185">Reference proteome</keyword>
<evidence type="ECO:0000313" key="2">
    <source>
        <dbReference type="Proteomes" id="UP000744676"/>
    </source>
</evidence>
<reference evidence="1 2" key="1">
    <citation type="journal article" date="2020" name="Front. Microbiol.">
        <title>Phenotypic and Genetic Characterization of the Cheese Ripening Yeast Geotrichum candidum.</title>
        <authorList>
            <person name="Perkins V."/>
            <person name="Vignola S."/>
            <person name="Lessard M.H."/>
            <person name="Plante P.L."/>
            <person name="Corbeil J."/>
            <person name="Dugat-Bony E."/>
            <person name="Frenette M."/>
            <person name="Labrie S."/>
        </authorList>
    </citation>
    <scope>NUCLEOTIDE SEQUENCE [LARGE SCALE GENOMIC DNA]</scope>
    <source>
        <strain evidence="1 2">LMA-1147</strain>
    </source>
</reference>
<name>A0ACB6V2E5_9ASCO</name>
<dbReference type="Proteomes" id="UP000744676">
    <property type="component" value="Unassembled WGS sequence"/>
</dbReference>
<organism evidence="1 2">
    <name type="scientific">Geotrichum galactomycetum</name>
    <dbReference type="NCBI Taxonomy" id="27317"/>
    <lineage>
        <taxon>Eukaryota</taxon>
        <taxon>Fungi</taxon>
        <taxon>Dikarya</taxon>
        <taxon>Ascomycota</taxon>
        <taxon>Saccharomycotina</taxon>
        <taxon>Dipodascomycetes</taxon>
        <taxon>Dipodascales</taxon>
        <taxon>Dipodascaceae</taxon>
        <taxon>Geotrichum</taxon>
    </lineage>
</organism>
<protein>
    <submittedName>
        <fullName evidence="1">Uncharacterized protein</fullName>
    </submittedName>
</protein>
<accession>A0ACB6V2E5</accession>
<proteinExistence type="predicted"/>
<evidence type="ECO:0000313" key="1">
    <source>
        <dbReference type="EMBL" id="KAF5095473.1"/>
    </source>
</evidence>